<name>A0A1W2GKJ9_REIFA</name>
<dbReference type="SUPFAM" id="SSF51206">
    <property type="entry name" value="cAMP-binding domain-like"/>
    <property type="match status" value="1"/>
</dbReference>
<dbReference type="GO" id="GO:0016301">
    <property type="term" value="F:kinase activity"/>
    <property type="evidence" value="ECO:0007669"/>
    <property type="project" value="UniProtKB-KW"/>
</dbReference>
<evidence type="ECO:0000259" key="1">
    <source>
        <dbReference type="Pfam" id="PF00027"/>
    </source>
</evidence>
<proteinExistence type="predicted"/>
<reference evidence="2 3" key="1">
    <citation type="submission" date="2017-04" db="EMBL/GenBank/DDBJ databases">
        <authorList>
            <person name="Afonso C.L."/>
            <person name="Miller P.J."/>
            <person name="Scott M.A."/>
            <person name="Spackman E."/>
            <person name="Goraichik I."/>
            <person name="Dimitrov K.M."/>
            <person name="Suarez D.L."/>
            <person name="Swayne D.E."/>
        </authorList>
    </citation>
    <scope>NUCLEOTIDE SEQUENCE [LARGE SCALE GENOMIC DNA]</scope>
    <source>
        <strain evidence="2 3">DSM 26133</strain>
    </source>
</reference>
<dbReference type="Pfam" id="PF00027">
    <property type="entry name" value="cNMP_binding"/>
    <property type="match status" value="1"/>
</dbReference>
<dbReference type="Gene3D" id="2.60.120.10">
    <property type="entry name" value="Jelly Rolls"/>
    <property type="match status" value="1"/>
</dbReference>
<dbReference type="InterPro" id="IPR000595">
    <property type="entry name" value="cNMP-bd_dom"/>
</dbReference>
<keyword evidence="3" id="KW-1185">Reference proteome</keyword>
<gene>
    <name evidence="2" type="ORF">SAMN04488029_3275</name>
</gene>
<dbReference type="InterPro" id="IPR014710">
    <property type="entry name" value="RmlC-like_jellyroll"/>
</dbReference>
<dbReference type="AlphaFoldDB" id="A0A1W2GKJ9"/>
<dbReference type="InterPro" id="IPR018490">
    <property type="entry name" value="cNMP-bd_dom_sf"/>
</dbReference>
<dbReference type="RefSeq" id="WP_084373893.1">
    <property type="nucleotide sequence ID" value="NZ_FWYF01000003.1"/>
</dbReference>
<protein>
    <submittedName>
        <fullName evidence="2">cAMP-binding domain of CRP or a regulatory subunit of cAMP-dependent protein kinases</fullName>
    </submittedName>
</protein>
<sequence>MIAQEPPSFEKTIREIPNISQEEIDVIHSKFTIKRYSKNNFIGREGEVCRFTSYVMKGCVSNYRILQNGKKSINHFAFEDWWVGDLDSFLNQRPSQTYWLTLEDTDLMSISKSDFDFIMQNVPPFERFFLRKTQSAFLKEMENADKDKSETALEKYIRVMKDYPLIIQRVPNYEIAAYIGIAPESLSRIRKQAMKEAK</sequence>
<keyword evidence="2" id="KW-0808">Transferase</keyword>
<feature type="domain" description="Cyclic nucleotide-binding" evidence="1">
    <location>
        <begin position="34"/>
        <end position="121"/>
    </location>
</feature>
<organism evidence="2 3">
    <name type="scientific">Reichenbachiella faecimaris</name>
    <dbReference type="NCBI Taxonomy" id="692418"/>
    <lineage>
        <taxon>Bacteria</taxon>
        <taxon>Pseudomonadati</taxon>
        <taxon>Bacteroidota</taxon>
        <taxon>Cytophagia</taxon>
        <taxon>Cytophagales</taxon>
        <taxon>Reichenbachiellaceae</taxon>
        <taxon>Reichenbachiella</taxon>
    </lineage>
</organism>
<accession>A0A1W2GKJ9</accession>
<dbReference type="Proteomes" id="UP000192472">
    <property type="component" value="Unassembled WGS sequence"/>
</dbReference>
<dbReference type="OrthoDB" id="1933280at2"/>
<evidence type="ECO:0000313" key="3">
    <source>
        <dbReference type="Proteomes" id="UP000192472"/>
    </source>
</evidence>
<dbReference type="CDD" id="cd00038">
    <property type="entry name" value="CAP_ED"/>
    <property type="match status" value="1"/>
</dbReference>
<keyword evidence="2" id="KW-0418">Kinase</keyword>
<dbReference type="STRING" id="692418.SAMN04488029_3275"/>
<dbReference type="EMBL" id="FWYF01000003">
    <property type="protein sequence ID" value="SMD37167.1"/>
    <property type="molecule type" value="Genomic_DNA"/>
</dbReference>
<evidence type="ECO:0000313" key="2">
    <source>
        <dbReference type="EMBL" id="SMD37167.1"/>
    </source>
</evidence>